<dbReference type="EMBL" id="HBUE01076779">
    <property type="protein sequence ID" value="CAG6475515.1"/>
    <property type="molecule type" value="Transcribed_RNA"/>
</dbReference>
<dbReference type="AlphaFoldDB" id="A0A8D8FM82"/>
<organism evidence="1">
    <name type="scientific">Culex pipiens</name>
    <name type="common">House mosquito</name>
    <dbReference type="NCBI Taxonomy" id="7175"/>
    <lineage>
        <taxon>Eukaryota</taxon>
        <taxon>Metazoa</taxon>
        <taxon>Ecdysozoa</taxon>
        <taxon>Arthropoda</taxon>
        <taxon>Hexapoda</taxon>
        <taxon>Insecta</taxon>
        <taxon>Pterygota</taxon>
        <taxon>Neoptera</taxon>
        <taxon>Endopterygota</taxon>
        <taxon>Diptera</taxon>
        <taxon>Nematocera</taxon>
        <taxon>Culicoidea</taxon>
        <taxon>Culicidae</taxon>
        <taxon>Culicinae</taxon>
        <taxon>Culicini</taxon>
        <taxon>Culex</taxon>
        <taxon>Culex</taxon>
    </lineage>
</organism>
<name>A0A8D8FM82_CULPI</name>
<dbReference type="EMBL" id="HBUE01076775">
    <property type="protein sequence ID" value="CAG6475513.1"/>
    <property type="molecule type" value="Transcribed_RNA"/>
</dbReference>
<proteinExistence type="predicted"/>
<sequence length="116" mass="12712">MCLCYCFCNKCISSVPIGSCSSVVLLLCRQLLLMLLCLQTAHCSLLLSLSLVCVRFDKQTCVGGVRGNRTGDVLCLACQSVSLEEGFVFGWLQTKKKKKAVEGIGGRGRASWWWKG</sequence>
<reference evidence="1" key="1">
    <citation type="submission" date="2021-05" db="EMBL/GenBank/DDBJ databases">
        <authorList>
            <person name="Alioto T."/>
            <person name="Alioto T."/>
            <person name="Gomez Garrido J."/>
        </authorList>
    </citation>
    <scope>NUCLEOTIDE SEQUENCE</scope>
</reference>
<protein>
    <submittedName>
        <fullName evidence="1">(northern house mosquito) hypothetical protein</fullName>
    </submittedName>
</protein>
<accession>A0A8D8FM82</accession>
<evidence type="ECO:0000313" key="1">
    <source>
        <dbReference type="EMBL" id="CAG6475513.1"/>
    </source>
</evidence>